<evidence type="ECO:0000256" key="2">
    <source>
        <dbReference type="ARBA" id="ARBA00022448"/>
    </source>
</evidence>
<keyword evidence="4" id="KW-0997">Cell inner membrane</keyword>
<dbReference type="GO" id="GO:0055085">
    <property type="term" value="P:transmembrane transport"/>
    <property type="evidence" value="ECO:0007669"/>
    <property type="project" value="InterPro"/>
</dbReference>
<gene>
    <name evidence="10" type="ORF">SE17_17965</name>
</gene>
<feature type="domain" description="ABC transmembrane type-1" evidence="9">
    <location>
        <begin position="69"/>
        <end position="279"/>
    </location>
</feature>
<comment type="caution">
    <text evidence="10">The sequence shown here is derived from an EMBL/GenBank/DDBJ whole genome shotgun (WGS) entry which is preliminary data.</text>
</comment>
<dbReference type="PANTHER" id="PTHR43357:SF4">
    <property type="entry name" value="INNER MEMBRANE ABC TRANSPORTER PERMEASE PROTEIN YDCV"/>
    <property type="match status" value="1"/>
</dbReference>
<proteinExistence type="inferred from homology"/>
<evidence type="ECO:0000256" key="8">
    <source>
        <dbReference type="RuleBase" id="RU363032"/>
    </source>
</evidence>
<evidence type="ECO:0000256" key="5">
    <source>
        <dbReference type="ARBA" id="ARBA00022692"/>
    </source>
</evidence>
<dbReference type="Gene3D" id="1.10.3720.10">
    <property type="entry name" value="MetI-like"/>
    <property type="match status" value="1"/>
</dbReference>
<evidence type="ECO:0000256" key="3">
    <source>
        <dbReference type="ARBA" id="ARBA00022475"/>
    </source>
</evidence>
<dbReference type="AlphaFoldDB" id="A0A0P9CZL6"/>
<keyword evidence="11" id="KW-1185">Reference proteome</keyword>
<feature type="transmembrane region" description="Helical" evidence="8">
    <location>
        <begin position="7"/>
        <end position="30"/>
    </location>
</feature>
<feature type="transmembrane region" description="Helical" evidence="8">
    <location>
        <begin position="255"/>
        <end position="279"/>
    </location>
</feature>
<dbReference type="EMBL" id="LJCR01000690">
    <property type="protein sequence ID" value="KPV52015.1"/>
    <property type="molecule type" value="Genomic_DNA"/>
</dbReference>
<feature type="transmembrane region" description="Helical" evidence="8">
    <location>
        <begin position="75"/>
        <end position="95"/>
    </location>
</feature>
<keyword evidence="5 8" id="KW-0812">Transmembrane</keyword>
<feature type="transmembrane region" description="Helical" evidence="8">
    <location>
        <begin position="116"/>
        <end position="145"/>
    </location>
</feature>
<dbReference type="Pfam" id="PF00528">
    <property type="entry name" value="BPD_transp_1"/>
    <property type="match status" value="1"/>
</dbReference>
<dbReference type="InterPro" id="IPR000515">
    <property type="entry name" value="MetI-like"/>
</dbReference>
<comment type="subcellular location">
    <subcellularLocation>
        <location evidence="1">Cell inner membrane</location>
        <topology evidence="1">Multi-pass membrane protein</topology>
    </subcellularLocation>
    <subcellularLocation>
        <location evidence="8">Cell membrane</location>
        <topology evidence="8">Multi-pass membrane protein</topology>
    </subcellularLocation>
</comment>
<dbReference type="PANTHER" id="PTHR43357">
    <property type="entry name" value="INNER MEMBRANE ABC TRANSPORTER PERMEASE PROTEIN YDCV"/>
    <property type="match status" value="1"/>
</dbReference>
<reference evidence="10 11" key="1">
    <citation type="submission" date="2015-09" db="EMBL/GenBank/DDBJ databases">
        <title>Draft genome sequence of Kouleothrix aurantiaca JCM 19913.</title>
        <authorList>
            <person name="Hemp J."/>
        </authorList>
    </citation>
    <scope>NUCLEOTIDE SEQUENCE [LARGE SCALE GENOMIC DNA]</scope>
    <source>
        <strain evidence="10 11">COM-B</strain>
    </source>
</reference>
<name>A0A0P9CZL6_9CHLR</name>
<feature type="non-terminal residue" evidence="10">
    <location>
        <position position="1"/>
    </location>
</feature>
<keyword evidence="2 8" id="KW-0813">Transport</keyword>
<accession>A0A0P9CZL6</accession>
<dbReference type="SUPFAM" id="SSF161098">
    <property type="entry name" value="MetI-like"/>
    <property type="match status" value="1"/>
</dbReference>
<dbReference type="CDD" id="cd06261">
    <property type="entry name" value="TM_PBP2"/>
    <property type="match status" value="1"/>
</dbReference>
<evidence type="ECO:0000259" key="9">
    <source>
        <dbReference type="PROSITE" id="PS50928"/>
    </source>
</evidence>
<evidence type="ECO:0000313" key="11">
    <source>
        <dbReference type="Proteomes" id="UP000050509"/>
    </source>
</evidence>
<feature type="transmembrane region" description="Helical" evidence="8">
    <location>
        <begin position="208"/>
        <end position="235"/>
    </location>
</feature>
<keyword evidence="6 8" id="KW-1133">Transmembrane helix</keyword>
<dbReference type="InterPro" id="IPR035906">
    <property type="entry name" value="MetI-like_sf"/>
</dbReference>
<evidence type="ECO:0000256" key="4">
    <source>
        <dbReference type="ARBA" id="ARBA00022519"/>
    </source>
</evidence>
<feature type="transmembrane region" description="Helical" evidence="8">
    <location>
        <begin position="157"/>
        <end position="176"/>
    </location>
</feature>
<comment type="similarity">
    <text evidence="8">Belongs to the binding-protein-dependent transport system permease family.</text>
</comment>
<evidence type="ECO:0000313" key="10">
    <source>
        <dbReference type="EMBL" id="KPV52015.1"/>
    </source>
</evidence>
<evidence type="ECO:0000256" key="6">
    <source>
        <dbReference type="ARBA" id="ARBA00022989"/>
    </source>
</evidence>
<sequence>IRTWRERVLVGANIAILLLLIAAPLLALALRSLVEIGADGTAALTLDYYTRLNQNSTRGSFFVPPLTAIGNSLRFALAATALALGVGVPGAYLLNRRPTAGDRQARRKWSVVGGRWSVVALLDPLFMLPLGTSAITLGLGYIIVFSRPPITLIASPWLIPAVHALLAFPFVVRSLLPALRGLDPRLREAARALGASPLRVLREIDLPLLFPALLAGAVFAFTVSIGEFGAALLLARPENQTVPVVIDRLLGLPGALNYGRALALSTVLMLTTTLSFVLLERVRFRDLGEF</sequence>
<protein>
    <recommendedName>
        <fullName evidence="9">ABC transmembrane type-1 domain-containing protein</fullName>
    </recommendedName>
</protein>
<dbReference type="PROSITE" id="PS50928">
    <property type="entry name" value="ABC_TM1"/>
    <property type="match status" value="1"/>
</dbReference>
<dbReference type="Proteomes" id="UP000050509">
    <property type="component" value="Unassembled WGS sequence"/>
</dbReference>
<evidence type="ECO:0000256" key="7">
    <source>
        <dbReference type="ARBA" id="ARBA00023136"/>
    </source>
</evidence>
<keyword evidence="7 8" id="KW-0472">Membrane</keyword>
<organism evidence="10 11">
    <name type="scientific">Kouleothrix aurantiaca</name>
    <dbReference type="NCBI Taxonomy" id="186479"/>
    <lineage>
        <taxon>Bacteria</taxon>
        <taxon>Bacillati</taxon>
        <taxon>Chloroflexota</taxon>
        <taxon>Chloroflexia</taxon>
        <taxon>Chloroflexales</taxon>
        <taxon>Roseiflexineae</taxon>
        <taxon>Roseiflexaceae</taxon>
        <taxon>Kouleothrix</taxon>
    </lineage>
</organism>
<evidence type="ECO:0000256" key="1">
    <source>
        <dbReference type="ARBA" id="ARBA00004429"/>
    </source>
</evidence>
<keyword evidence="3" id="KW-1003">Cell membrane</keyword>
<dbReference type="GO" id="GO:0005886">
    <property type="term" value="C:plasma membrane"/>
    <property type="evidence" value="ECO:0007669"/>
    <property type="project" value="UniProtKB-SubCell"/>
</dbReference>